<evidence type="ECO:0000313" key="11">
    <source>
        <dbReference type="EMBL" id="UJS23865.1"/>
    </source>
</evidence>
<dbReference type="SUPFAM" id="SSF52540">
    <property type="entry name" value="P-loop containing nucleoside triphosphate hydrolases"/>
    <property type="match status" value="1"/>
</dbReference>
<evidence type="ECO:0000256" key="1">
    <source>
        <dbReference type="ARBA" id="ARBA00006847"/>
    </source>
</evidence>
<evidence type="ECO:0000256" key="2">
    <source>
        <dbReference type="ARBA" id="ARBA00009046"/>
    </source>
</evidence>
<protein>
    <submittedName>
        <fullName evidence="11">Type I-U CRISPR-associated helicase/endonuclease Cas3</fullName>
    </submittedName>
</protein>
<proteinExistence type="inferred from homology"/>
<reference evidence="11" key="1">
    <citation type="journal article" date="2022" name="Microorganisms">
        <title>Two New Species of Filamentous Sulfur Bacteria of the Genus Thiothrix, Thiothrix winogradskyi sp. nov. and 'Candidatus Thiothrix sulfatifontis' sp. nov.</title>
        <authorList>
            <person name="Ravin N.V."/>
            <person name="Rossetti S."/>
            <person name="Beletsky A.V."/>
            <person name="Kadnikov V.V."/>
            <person name="Rudenko T.S."/>
            <person name="Smolyakov D.D."/>
            <person name="Moskvitina M.I."/>
            <person name="Gureeva M.V."/>
            <person name="Mardanov A.V."/>
            <person name="Grabovich M.Y."/>
        </authorList>
    </citation>
    <scope>NUCLEOTIDE SEQUENCE</scope>
    <source>
        <strain evidence="11">CT3</strain>
    </source>
</reference>
<dbReference type="InterPro" id="IPR054712">
    <property type="entry name" value="Cas3-like_dom"/>
</dbReference>
<evidence type="ECO:0000313" key="12">
    <source>
        <dbReference type="Proteomes" id="UP001054801"/>
    </source>
</evidence>
<dbReference type="RefSeq" id="WP_236498090.1">
    <property type="nucleotide sequence ID" value="NZ_CP091244.1"/>
</dbReference>
<keyword evidence="6" id="KW-0347">Helicase</keyword>
<accession>A0ABY3SZH4</accession>
<dbReference type="Gene3D" id="3.40.50.300">
    <property type="entry name" value="P-loop containing nucleotide triphosphate hydrolases"/>
    <property type="match status" value="2"/>
</dbReference>
<evidence type="ECO:0000256" key="4">
    <source>
        <dbReference type="ARBA" id="ARBA00022741"/>
    </source>
</evidence>
<keyword evidence="8" id="KW-0051">Antiviral defense</keyword>
<evidence type="ECO:0000256" key="8">
    <source>
        <dbReference type="ARBA" id="ARBA00023118"/>
    </source>
</evidence>
<comment type="similarity">
    <text evidence="1">In the N-terminal section; belongs to the CRISPR-associated nuclease Cas3-HD family.</text>
</comment>
<dbReference type="InterPro" id="IPR038257">
    <property type="entry name" value="CRISPR-assoc_Cas3_HD_sf"/>
</dbReference>
<dbReference type="Proteomes" id="UP001054801">
    <property type="component" value="Chromosome"/>
</dbReference>
<keyword evidence="5" id="KW-0378">Hydrolase</keyword>
<evidence type="ECO:0000256" key="6">
    <source>
        <dbReference type="ARBA" id="ARBA00022806"/>
    </source>
</evidence>
<dbReference type="NCBIfam" id="TIGR02621">
    <property type="entry name" value="cas3_GSU0051"/>
    <property type="match status" value="1"/>
</dbReference>
<feature type="domain" description="HD Cas3-type" evidence="10">
    <location>
        <begin position="639"/>
        <end position="809"/>
    </location>
</feature>
<sequence length="817" mass="91384">MLAAFLERPPFPWQQRLFEQFITGKTPSALDLPTGTGKTSVIAIWLAALATQALQGKLTLPRRLVYIVNRRTIVDQATTETERLLKRLQTPELAKACSALQKLAAIPSENPVTASTLRGELADNGEWKADPARPAIVLGTVDMVLSKLLFRGYGDGKRKRVIHAGLLGHDTLLVHDESHLVPAACQTLQHLVDLNPALRLINLSATQRDESATPFRLDWADLTHPVLIQRTQAHKHLKILPPAKDEKSRLQTVVDCALQHRDKATTVVIFLHDIRSVQLVYAQLEKQVGKEQILVLTGRLRGYERDQLVTTALWQRFSPETKAVETPTQTAYLITTSAGEVGVDLDAEYAVADLAVLDSMIQRFGRVNRRGDSKTSQIDVVYSEKQFGDKYRGTQLQATLGYLKALHHDASPAQLNHTPKPDNAFMPAPASPELDAWIVDELSSTSLPCRYPVRDFIHGLEAEQPNLNVLWRKDLDRMKGWQAGDWLDDYLDLLPIQTAEQVHFPLKAATDWLTELLKKSQLHTLKIVGLTDDEAVWVTAEDAVTTLSRFHTLILPTALGGLNAKGIPDENCITPASDVLENVTEVRRYWSDAQPPADVKNFPRQGRITPPLDDDSDTERPTLVVCSQLGVKQDSDLSYLAVTMGLQEHLNQAEQFARQIVQALALPESLAEAVIIAARWHDKGKNRSCWQQAIGNTDLQAPLAKTSHGRYDHTRANGYRHEFGSLLDALDDEIIQQHPQRELILHLIVSHHGWGRPHVPERGWDRPKGYRINQQAALEVMNRFDCCQQDYGWWQLAWLEALLGAADVLASIGEKKS</sequence>
<dbReference type="InterPro" id="IPR027417">
    <property type="entry name" value="P-loop_NTPase"/>
</dbReference>
<evidence type="ECO:0000256" key="5">
    <source>
        <dbReference type="ARBA" id="ARBA00022801"/>
    </source>
</evidence>
<dbReference type="EMBL" id="CP091244">
    <property type="protein sequence ID" value="UJS23865.1"/>
    <property type="molecule type" value="Genomic_DNA"/>
</dbReference>
<feature type="region of interest" description="Disordered" evidence="9">
    <location>
        <begin position="600"/>
        <end position="619"/>
    </location>
</feature>
<keyword evidence="7" id="KW-0067">ATP-binding</keyword>
<evidence type="ECO:0000256" key="3">
    <source>
        <dbReference type="ARBA" id="ARBA00022723"/>
    </source>
</evidence>
<dbReference type="Pfam" id="PF22590">
    <property type="entry name" value="Cas3-like_C_2"/>
    <property type="match status" value="1"/>
</dbReference>
<dbReference type="Pfam" id="PF04851">
    <property type="entry name" value="ResIII"/>
    <property type="match status" value="1"/>
</dbReference>
<dbReference type="InterPro" id="IPR006483">
    <property type="entry name" value="CRISPR-assoc_Cas3_HD"/>
</dbReference>
<comment type="similarity">
    <text evidence="2">In the central section; belongs to the CRISPR-associated helicase Cas3 family.</text>
</comment>
<dbReference type="InterPro" id="IPR006935">
    <property type="entry name" value="Helicase/UvrB_N"/>
</dbReference>
<keyword evidence="3" id="KW-0479">Metal-binding</keyword>
<name>A0ABY3SZH4_9GAMM</name>
<dbReference type="Gene3D" id="1.10.3210.30">
    <property type="match status" value="1"/>
</dbReference>
<keyword evidence="12" id="KW-1185">Reference proteome</keyword>
<keyword evidence="4" id="KW-0547">Nucleotide-binding</keyword>
<evidence type="ECO:0000256" key="9">
    <source>
        <dbReference type="SAM" id="MobiDB-lite"/>
    </source>
</evidence>
<organism evidence="11 12">
    <name type="scientific">Thiothrix winogradskyi</name>
    <dbReference type="NCBI Taxonomy" id="96472"/>
    <lineage>
        <taxon>Bacteria</taxon>
        <taxon>Pseudomonadati</taxon>
        <taxon>Pseudomonadota</taxon>
        <taxon>Gammaproteobacteria</taxon>
        <taxon>Thiotrichales</taxon>
        <taxon>Thiotrichaceae</taxon>
        <taxon>Thiothrix</taxon>
    </lineage>
</organism>
<dbReference type="PROSITE" id="PS51643">
    <property type="entry name" value="HD_CAS3"/>
    <property type="match status" value="1"/>
</dbReference>
<dbReference type="InterPro" id="IPR013444">
    <property type="entry name" value="Helicase_Cas3_CRISPR-ass_Anaes"/>
</dbReference>
<evidence type="ECO:0000259" key="10">
    <source>
        <dbReference type="PROSITE" id="PS51643"/>
    </source>
</evidence>
<gene>
    <name evidence="11" type="primary">cas3u</name>
    <name evidence="11" type="ORF">L2Y54_18285</name>
</gene>
<evidence type="ECO:0000256" key="7">
    <source>
        <dbReference type="ARBA" id="ARBA00022840"/>
    </source>
</evidence>